<dbReference type="InterPro" id="IPR011711">
    <property type="entry name" value="GntR_C"/>
</dbReference>
<dbReference type="InterPro" id="IPR008920">
    <property type="entry name" value="TF_FadR/GntR_C"/>
</dbReference>
<dbReference type="PANTHER" id="PTHR43537:SF24">
    <property type="entry name" value="GLUCONATE OPERON TRANSCRIPTIONAL REPRESSOR"/>
    <property type="match status" value="1"/>
</dbReference>
<keyword evidence="2" id="KW-0238">DNA-binding</keyword>
<keyword evidence="3" id="KW-0804">Transcription</keyword>
<proteinExistence type="predicted"/>
<dbReference type="EMBL" id="JAOVZQ010000001">
    <property type="protein sequence ID" value="MCY0095131.1"/>
    <property type="molecule type" value="Genomic_DNA"/>
</dbReference>
<dbReference type="SMART" id="SM00895">
    <property type="entry name" value="FCD"/>
    <property type="match status" value="1"/>
</dbReference>
<evidence type="ECO:0000313" key="6">
    <source>
        <dbReference type="Proteomes" id="UP001081283"/>
    </source>
</evidence>
<dbReference type="Proteomes" id="UP001081283">
    <property type="component" value="Unassembled WGS sequence"/>
</dbReference>
<dbReference type="Pfam" id="PF00392">
    <property type="entry name" value="GntR"/>
    <property type="match status" value="1"/>
</dbReference>
<protein>
    <submittedName>
        <fullName evidence="5">GntR family transcriptional regulator</fullName>
    </submittedName>
</protein>
<feature type="domain" description="HTH gntR-type" evidence="4">
    <location>
        <begin position="5"/>
        <end position="72"/>
    </location>
</feature>
<dbReference type="PANTHER" id="PTHR43537">
    <property type="entry name" value="TRANSCRIPTIONAL REGULATOR, GNTR FAMILY"/>
    <property type="match status" value="1"/>
</dbReference>
<dbReference type="Gene3D" id="1.10.10.10">
    <property type="entry name" value="Winged helix-like DNA-binding domain superfamily/Winged helix DNA-binding domain"/>
    <property type="match status" value="1"/>
</dbReference>
<dbReference type="RefSeq" id="WP_267613027.1">
    <property type="nucleotide sequence ID" value="NZ_JAOVZQ010000001.1"/>
</dbReference>
<dbReference type="Pfam" id="PF07729">
    <property type="entry name" value="FCD"/>
    <property type="match status" value="1"/>
</dbReference>
<keyword evidence="6" id="KW-1185">Reference proteome</keyword>
<organism evidence="5 6">
    <name type="scientific">Hoeflea ulvae</name>
    <dbReference type="NCBI Taxonomy" id="2983764"/>
    <lineage>
        <taxon>Bacteria</taxon>
        <taxon>Pseudomonadati</taxon>
        <taxon>Pseudomonadota</taxon>
        <taxon>Alphaproteobacteria</taxon>
        <taxon>Hyphomicrobiales</taxon>
        <taxon>Rhizobiaceae</taxon>
        <taxon>Hoeflea</taxon>
    </lineage>
</organism>
<keyword evidence="1" id="KW-0805">Transcription regulation</keyword>
<dbReference type="InterPro" id="IPR000524">
    <property type="entry name" value="Tscrpt_reg_HTH_GntR"/>
</dbReference>
<dbReference type="PROSITE" id="PS50949">
    <property type="entry name" value="HTH_GNTR"/>
    <property type="match status" value="1"/>
</dbReference>
<comment type="caution">
    <text evidence="5">The sequence shown here is derived from an EMBL/GenBank/DDBJ whole genome shotgun (WGS) entry which is preliminary data.</text>
</comment>
<reference evidence="5" key="1">
    <citation type="submission" date="2022-10" db="EMBL/GenBank/DDBJ databases">
        <title>Hoeflea sp. J2-29, isolated from marine algae.</title>
        <authorList>
            <person name="Kristyanto S."/>
            <person name="Kim J.M."/>
            <person name="Jeon C.O."/>
        </authorList>
    </citation>
    <scope>NUCLEOTIDE SEQUENCE</scope>
    <source>
        <strain evidence="5">J2-29</strain>
    </source>
</reference>
<gene>
    <name evidence="5" type="ORF">OEG82_14015</name>
</gene>
<evidence type="ECO:0000256" key="2">
    <source>
        <dbReference type="ARBA" id="ARBA00023125"/>
    </source>
</evidence>
<name>A0ABT3YGW1_9HYPH</name>
<evidence type="ECO:0000256" key="1">
    <source>
        <dbReference type="ARBA" id="ARBA00023015"/>
    </source>
</evidence>
<evidence type="ECO:0000313" key="5">
    <source>
        <dbReference type="EMBL" id="MCY0095131.1"/>
    </source>
</evidence>
<evidence type="ECO:0000256" key="3">
    <source>
        <dbReference type="ARBA" id="ARBA00023163"/>
    </source>
</evidence>
<dbReference type="Gene3D" id="1.20.120.530">
    <property type="entry name" value="GntR ligand-binding domain-like"/>
    <property type="match status" value="1"/>
</dbReference>
<dbReference type="InterPro" id="IPR036388">
    <property type="entry name" value="WH-like_DNA-bd_sf"/>
</dbReference>
<sequence length="241" mass="27305">MSMQPDMDDMVYAQLRAGLISGRWVSGEKLKPQHLKEPLGCTTAAVREALLRLSGEGFVTAVKHQGFSVVEHNEQTFREAAHLRLILECEAAELAVSRGDFDWEMRLNSAYHQLRYLEQQMAGSDDLTPFLERWSQQDSDFHRILLEACGSSLLMQNYRTVYDTFRMYAVSQIGRFGFDSETNLEEHAAIYNAAISRDAPALVAALKAHLTLYADGNRNAEPIQSSKIERLARFRQDSVDD</sequence>
<evidence type="ECO:0000259" key="4">
    <source>
        <dbReference type="PROSITE" id="PS50949"/>
    </source>
</evidence>
<dbReference type="InterPro" id="IPR036390">
    <property type="entry name" value="WH_DNA-bd_sf"/>
</dbReference>
<dbReference type="SUPFAM" id="SSF48008">
    <property type="entry name" value="GntR ligand-binding domain-like"/>
    <property type="match status" value="1"/>
</dbReference>
<dbReference type="SMART" id="SM00345">
    <property type="entry name" value="HTH_GNTR"/>
    <property type="match status" value="1"/>
</dbReference>
<dbReference type="SUPFAM" id="SSF46785">
    <property type="entry name" value="Winged helix' DNA-binding domain"/>
    <property type="match status" value="1"/>
</dbReference>
<accession>A0ABT3YGW1</accession>